<evidence type="ECO:0000313" key="2">
    <source>
        <dbReference type="Proteomes" id="UP000827092"/>
    </source>
</evidence>
<name>A0AAV6TH28_9ARAC</name>
<protein>
    <submittedName>
        <fullName evidence="1">Uncharacterized protein</fullName>
    </submittedName>
</protein>
<reference evidence="1 2" key="1">
    <citation type="journal article" date="2022" name="Nat. Ecol. Evol.">
        <title>A masculinizing supergene underlies an exaggerated male reproductive morph in a spider.</title>
        <authorList>
            <person name="Hendrickx F."/>
            <person name="De Corte Z."/>
            <person name="Sonet G."/>
            <person name="Van Belleghem S.M."/>
            <person name="Kostlbacher S."/>
            <person name="Vangestel C."/>
        </authorList>
    </citation>
    <scope>NUCLEOTIDE SEQUENCE [LARGE SCALE GENOMIC DNA]</scope>
    <source>
        <strain evidence="1">W744_W776</strain>
    </source>
</reference>
<comment type="caution">
    <text evidence="1">The sequence shown here is derived from an EMBL/GenBank/DDBJ whole genome shotgun (WGS) entry which is preliminary data.</text>
</comment>
<dbReference type="Proteomes" id="UP000827092">
    <property type="component" value="Unassembled WGS sequence"/>
</dbReference>
<dbReference type="EMBL" id="JAFNEN010004626">
    <property type="protein sequence ID" value="KAG8170968.1"/>
    <property type="molecule type" value="Genomic_DNA"/>
</dbReference>
<accession>A0AAV6TH28</accession>
<sequence length="66" mass="7352">MPPPPEPFEEDAPPNCPDEHLPQPAEEMFNCVKSKMWTCHRLCVTAVVIVMESLGACFRKEPVLGA</sequence>
<keyword evidence="2" id="KW-1185">Reference proteome</keyword>
<proteinExistence type="predicted"/>
<evidence type="ECO:0000313" key="1">
    <source>
        <dbReference type="EMBL" id="KAG8170968.1"/>
    </source>
</evidence>
<organism evidence="1 2">
    <name type="scientific">Oedothorax gibbosus</name>
    <dbReference type="NCBI Taxonomy" id="931172"/>
    <lineage>
        <taxon>Eukaryota</taxon>
        <taxon>Metazoa</taxon>
        <taxon>Ecdysozoa</taxon>
        <taxon>Arthropoda</taxon>
        <taxon>Chelicerata</taxon>
        <taxon>Arachnida</taxon>
        <taxon>Araneae</taxon>
        <taxon>Araneomorphae</taxon>
        <taxon>Entelegynae</taxon>
        <taxon>Araneoidea</taxon>
        <taxon>Linyphiidae</taxon>
        <taxon>Erigoninae</taxon>
        <taxon>Oedothorax</taxon>
    </lineage>
</organism>
<dbReference type="AlphaFoldDB" id="A0AAV6TH28"/>
<gene>
    <name evidence="1" type="ORF">JTE90_026416</name>
</gene>